<sequence>MGRTAKRNFQGWINKIQVTTLTGGTVLRQNISESAAEVVTKLVGFRESDYEFRNTGLERSEVLEKDLEWFRQQGPLQEKGLFKTNF</sequence>
<proteinExistence type="predicted"/>
<accession>A0A2G2V034</accession>
<dbReference type="EMBL" id="MLFT02000866">
    <property type="protein sequence ID" value="PHT26329.1"/>
    <property type="molecule type" value="Genomic_DNA"/>
</dbReference>
<dbReference type="AlphaFoldDB" id="A0A2G2V034"/>
<organism evidence="1">
    <name type="scientific">Capsicum baccatum</name>
    <name type="common">Peruvian pepper</name>
    <dbReference type="NCBI Taxonomy" id="33114"/>
    <lineage>
        <taxon>Eukaryota</taxon>
        <taxon>Viridiplantae</taxon>
        <taxon>Streptophyta</taxon>
        <taxon>Embryophyta</taxon>
        <taxon>Tracheophyta</taxon>
        <taxon>Spermatophyta</taxon>
        <taxon>Magnoliopsida</taxon>
        <taxon>eudicotyledons</taxon>
        <taxon>Gunneridae</taxon>
        <taxon>Pentapetalae</taxon>
        <taxon>asterids</taxon>
        <taxon>lamiids</taxon>
        <taxon>Solanales</taxon>
        <taxon>Solanaceae</taxon>
        <taxon>Solanoideae</taxon>
        <taxon>Capsiceae</taxon>
        <taxon>Capsicum</taxon>
    </lineage>
</organism>
<name>A0A2G2V034_CAPBA</name>
<gene>
    <name evidence="1" type="ORF">CQW23_34064</name>
</gene>
<reference evidence="1" key="2">
    <citation type="journal article" date="2017" name="J. Anim. Genet.">
        <title>Multiple reference genome sequences of hot pepper reveal the massive evolution of plant disease resistance genes by retroduplication.</title>
        <authorList>
            <person name="Kim S."/>
            <person name="Park J."/>
            <person name="Yeom S.-I."/>
            <person name="Kim Y.-M."/>
            <person name="Seo E."/>
            <person name="Kim K.-T."/>
            <person name="Kim M.-S."/>
            <person name="Lee J.M."/>
            <person name="Cheong K."/>
            <person name="Shin H.-S."/>
            <person name="Kim S.-B."/>
            <person name="Han K."/>
            <person name="Lee J."/>
            <person name="Park M."/>
            <person name="Lee H.-A."/>
            <person name="Lee H.-Y."/>
            <person name="Lee Y."/>
            <person name="Oh S."/>
            <person name="Lee J.H."/>
            <person name="Choi E."/>
            <person name="Choi E."/>
            <person name="Lee S.E."/>
            <person name="Jeon J."/>
            <person name="Kim H."/>
            <person name="Choi G."/>
            <person name="Song H."/>
            <person name="Lee J."/>
            <person name="Lee S.-C."/>
            <person name="Kwon J.-K."/>
            <person name="Lee H.-Y."/>
            <person name="Koo N."/>
            <person name="Hong Y."/>
            <person name="Kim R.W."/>
            <person name="Kang W.-H."/>
            <person name="Huh J.H."/>
            <person name="Kang B.-C."/>
            <person name="Yang T.-J."/>
            <person name="Lee Y.-H."/>
            <person name="Bennetzen J.L."/>
            <person name="Choi D."/>
        </authorList>
    </citation>
    <scope>NUCLEOTIDE SEQUENCE [LARGE SCALE GENOMIC DNA]</scope>
    <source>
        <strain evidence="1">cv. PBC81</strain>
    </source>
</reference>
<protein>
    <submittedName>
        <fullName evidence="1">Uncharacterized protein</fullName>
    </submittedName>
</protein>
<evidence type="ECO:0000313" key="1">
    <source>
        <dbReference type="EMBL" id="PHT26329.1"/>
    </source>
</evidence>
<reference evidence="1" key="1">
    <citation type="journal article" date="2017" name="Genome Biol.">
        <title>New reference genome sequences of hot pepper reveal the massive evolution of plant disease-resistance genes by retroduplication.</title>
        <authorList>
            <person name="Kim S."/>
            <person name="Park J."/>
            <person name="Yeom S.I."/>
            <person name="Kim Y.M."/>
            <person name="Seo E."/>
            <person name="Kim K.T."/>
            <person name="Kim M.S."/>
            <person name="Lee J.M."/>
            <person name="Cheong K."/>
            <person name="Shin H.S."/>
            <person name="Kim S.B."/>
            <person name="Han K."/>
            <person name="Lee J."/>
            <person name="Park M."/>
            <person name="Lee H.A."/>
            <person name="Lee H.Y."/>
            <person name="Lee Y."/>
            <person name="Oh S."/>
            <person name="Lee J.H."/>
            <person name="Choi E."/>
            <person name="Choi E."/>
            <person name="Lee S.E."/>
            <person name="Jeon J."/>
            <person name="Kim H."/>
            <person name="Choi G."/>
            <person name="Song H."/>
            <person name="Lee J."/>
            <person name="Lee S.C."/>
            <person name="Kwon J.K."/>
            <person name="Lee H.Y."/>
            <person name="Koo N."/>
            <person name="Hong Y."/>
            <person name="Kim R.W."/>
            <person name="Kang W.H."/>
            <person name="Huh J.H."/>
            <person name="Kang B.C."/>
            <person name="Yang T.J."/>
            <person name="Lee Y.H."/>
            <person name="Bennetzen J.L."/>
            <person name="Choi D."/>
        </authorList>
    </citation>
    <scope>NUCLEOTIDE SEQUENCE [LARGE SCALE GENOMIC DNA]</scope>
    <source>
        <strain evidence="1">PBC81</strain>
        <tissue evidence="1">Leaf</tissue>
    </source>
</reference>
<comment type="caution">
    <text evidence="1">The sequence shown here is derived from an EMBL/GenBank/DDBJ whole genome shotgun (WGS) entry which is preliminary data.</text>
</comment>